<gene>
    <name evidence="6" type="ORF">ZIOFF_017610</name>
    <name evidence="7" type="ORF">ZIOFF_017613</name>
</gene>
<evidence type="ECO:0000256" key="4">
    <source>
        <dbReference type="ARBA" id="ARBA00023186"/>
    </source>
</evidence>
<evidence type="ECO:0000256" key="5">
    <source>
        <dbReference type="SAM" id="MobiDB-lite"/>
    </source>
</evidence>
<organism evidence="6 8">
    <name type="scientific">Zingiber officinale</name>
    <name type="common">Ginger</name>
    <name type="synonym">Amomum zingiber</name>
    <dbReference type="NCBI Taxonomy" id="94328"/>
    <lineage>
        <taxon>Eukaryota</taxon>
        <taxon>Viridiplantae</taxon>
        <taxon>Streptophyta</taxon>
        <taxon>Embryophyta</taxon>
        <taxon>Tracheophyta</taxon>
        <taxon>Spermatophyta</taxon>
        <taxon>Magnoliopsida</taxon>
        <taxon>Liliopsida</taxon>
        <taxon>Zingiberales</taxon>
        <taxon>Zingiberaceae</taxon>
        <taxon>Zingiber</taxon>
    </lineage>
</organism>
<dbReference type="EMBL" id="JACMSC010000005">
    <property type="protein sequence ID" value="KAG6520556.1"/>
    <property type="molecule type" value="Genomic_DNA"/>
</dbReference>
<evidence type="ECO:0000256" key="1">
    <source>
        <dbReference type="ARBA" id="ARBA00008239"/>
    </source>
</evidence>
<dbReference type="InterPro" id="IPR001404">
    <property type="entry name" value="Hsp90_fam"/>
</dbReference>
<dbReference type="GO" id="GO:0051082">
    <property type="term" value="F:unfolded protein binding"/>
    <property type="evidence" value="ECO:0007669"/>
    <property type="project" value="InterPro"/>
</dbReference>
<keyword evidence="2" id="KW-0547">Nucleotide-binding</keyword>
<evidence type="ECO:0000313" key="6">
    <source>
        <dbReference type="EMBL" id="KAG6520553.1"/>
    </source>
</evidence>
<evidence type="ECO:0000256" key="2">
    <source>
        <dbReference type="ARBA" id="ARBA00022741"/>
    </source>
</evidence>
<keyword evidence="3" id="KW-0067">ATP-binding</keyword>
<dbReference type="InterPro" id="IPR036890">
    <property type="entry name" value="HATPase_C_sf"/>
</dbReference>
<comment type="similarity">
    <text evidence="1">Belongs to the heat shock protein 90 family.</text>
</comment>
<dbReference type="Proteomes" id="UP000734854">
    <property type="component" value="Unassembled WGS sequence"/>
</dbReference>
<evidence type="ECO:0000256" key="3">
    <source>
        <dbReference type="ARBA" id="ARBA00022840"/>
    </source>
</evidence>
<keyword evidence="8" id="KW-1185">Reference proteome</keyword>
<name>A0A8J5HF92_ZINOF</name>
<feature type="region of interest" description="Disordered" evidence="5">
    <location>
        <begin position="1"/>
        <end position="23"/>
    </location>
</feature>
<keyword evidence="4" id="KW-0143">Chaperone</keyword>
<reference evidence="6 8" key="1">
    <citation type="submission" date="2020-08" db="EMBL/GenBank/DDBJ databases">
        <title>Plant Genome Project.</title>
        <authorList>
            <person name="Zhang R.-G."/>
        </authorList>
    </citation>
    <scope>NUCLEOTIDE SEQUENCE [LARGE SCALE GENOMIC DNA]</scope>
    <source>
        <tissue evidence="6">Rhizome</tissue>
    </source>
</reference>
<proteinExistence type="inferred from homology"/>
<accession>A0A8J5HF92</accession>
<dbReference type="Gene3D" id="3.30.565.10">
    <property type="entry name" value="Histidine kinase-like ATPase, C-terminal domain"/>
    <property type="match status" value="1"/>
</dbReference>
<comment type="caution">
    <text evidence="6">The sequence shown here is derived from an EMBL/GenBank/DDBJ whole genome shotgun (WGS) entry which is preliminary data.</text>
</comment>
<protein>
    <submittedName>
        <fullName evidence="6">Uncharacterized protein</fullName>
    </submittedName>
</protein>
<dbReference type="GO" id="GO:0140662">
    <property type="term" value="F:ATP-dependent protein folding chaperone"/>
    <property type="evidence" value="ECO:0007669"/>
    <property type="project" value="InterPro"/>
</dbReference>
<evidence type="ECO:0000313" key="7">
    <source>
        <dbReference type="EMBL" id="KAG6520556.1"/>
    </source>
</evidence>
<dbReference type="GO" id="GO:0016887">
    <property type="term" value="F:ATP hydrolysis activity"/>
    <property type="evidence" value="ECO:0007669"/>
    <property type="project" value="InterPro"/>
</dbReference>
<dbReference type="SUPFAM" id="SSF55874">
    <property type="entry name" value="ATPase domain of HSP90 chaperone/DNA topoisomerase II/histidine kinase"/>
    <property type="match status" value="1"/>
</dbReference>
<sequence length="138" mass="15911">MEGDSFDAQDDLDEFENDLEEEVDESELDAQSELFIHIIPDKATYTLSIVDKSIGMTKSDQYHCTIWHQGIHGGTCCWADIGMIGQFSVGFYSAYFIAKRIVVKTKHSDDEQYVRWCLEPSDWWSKVILHHRNTTVLS</sequence>
<dbReference type="PANTHER" id="PTHR11528">
    <property type="entry name" value="HEAT SHOCK PROTEIN 90 FAMILY MEMBER"/>
    <property type="match status" value="1"/>
</dbReference>
<dbReference type="GO" id="GO:0005524">
    <property type="term" value="F:ATP binding"/>
    <property type="evidence" value="ECO:0007669"/>
    <property type="project" value="UniProtKB-KW"/>
</dbReference>
<dbReference type="EMBL" id="JACMSC010000005">
    <property type="protein sequence ID" value="KAG6520553.1"/>
    <property type="molecule type" value="Genomic_DNA"/>
</dbReference>
<evidence type="ECO:0000313" key="8">
    <source>
        <dbReference type="Proteomes" id="UP000734854"/>
    </source>
</evidence>
<dbReference type="AlphaFoldDB" id="A0A8J5HF92"/>